<dbReference type="EMBL" id="BKCJ010007589">
    <property type="protein sequence ID" value="GEU78019.1"/>
    <property type="molecule type" value="Genomic_DNA"/>
</dbReference>
<name>A0A6L2MX70_TANCI</name>
<gene>
    <name evidence="1" type="ORF">Tci_049997</name>
</gene>
<sequence>MWHDSSVDEQIEIERLRKQILKVFHPYISVSSIQNIRSDGNYGFRAVALGLGPSKDQWPRIRSDLVRELEACHQKYTYVFRTIGYEKIYSTVKFVGRWMEMPDTSLVIASVYNKVVVNISEVGGCNTSFPFWSRPPQSDSHETIGGDHGRGSSGAVGFVVCVARETGQLPSVFWKGSLTQTQALHLAIETMPSRCVGFQFLFTADILRLLIRSCQKLCYNRFSSLPLHILSAWNFMSQDAKRCHPLAMVHNSNMNGST</sequence>
<feature type="non-terminal residue" evidence="1">
    <location>
        <position position="258"/>
    </location>
</feature>
<dbReference type="CDD" id="cd22744">
    <property type="entry name" value="OTU"/>
    <property type="match status" value="1"/>
</dbReference>
<accession>A0A6L2MX70</accession>
<reference evidence="1" key="1">
    <citation type="journal article" date="2019" name="Sci. Rep.">
        <title>Draft genome of Tanacetum cinerariifolium, the natural source of mosquito coil.</title>
        <authorList>
            <person name="Yamashiro T."/>
            <person name="Shiraishi A."/>
            <person name="Satake H."/>
            <person name="Nakayama K."/>
        </authorList>
    </citation>
    <scope>NUCLEOTIDE SEQUENCE</scope>
</reference>
<dbReference type="AlphaFoldDB" id="A0A6L2MX70"/>
<protein>
    <submittedName>
        <fullName evidence="1">Uncharacterized protein</fullName>
    </submittedName>
</protein>
<proteinExistence type="predicted"/>
<evidence type="ECO:0000313" key="1">
    <source>
        <dbReference type="EMBL" id="GEU78019.1"/>
    </source>
</evidence>
<organism evidence="1">
    <name type="scientific">Tanacetum cinerariifolium</name>
    <name type="common">Dalmatian daisy</name>
    <name type="synonym">Chrysanthemum cinerariifolium</name>
    <dbReference type="NCBI Taxonomy" id="118510"/>
    <lineage>
        <taxon>Eukaryota</taxon>
        <taxon>Viridiplantae</taxon>
        <taxon>Streptophyta</taxon>
        <taxon>Embryophyta</taxon>
        <taxon>Tracheophyta</taxon>
        <taxon>Spermatophyta</taxon>
        <taxon>Magnoliopsida</taxon>
        <taxon>eudicotyledons</taxon>
        <taxon>Gunneridae</taxon>
        <taxon>Pentapetalae</taxon>
        <taxon>asterids</taxon>
        <taxon>campanulids</taxon>
        <taxon>Asterales</taxon>
        <taxon>Asteraceae</taxon>
        <taxon>Asteroideae</taxon>
        <taxon>Anthemideae</taxon>
        <taxon>Anthemidinae</taxon>
        <taxon>Tanacetum</taxon>
    </lineage>
</organism>
<comment type="caution">
    <text evidence="1">The sequence shown here is derived from an EMBL/GenBank/DDBJ whole genome shotgun (WGS) entry which is preliminary data.</text>
</comment>